<evidence type="ECO:0000313" key="1">
    <source>
        <dbReference type="EMBL" id="EQD36079.1"/>
    </source>
</evidence>
<dbReference type="GO" id="GO:0032259">
    <property type="term" value="P:methylation"/>
    <property type="evidence" value="ECO:0007669"/>
    <property type="project" value="UniProtKB-KW"/>
</dbReference>
<sequence>MYAGLVNEVKSLGEFRILGEDGRRILLTSSSIPHGRFPGKVYRKLMVAGKPDLAESLRSIGAGKIYPRFALQPEESYAMKNELEKNSAGEKPVYIFRVKQGYALCEPFEDSSSQFSNEQTI</sequence>
<dbReference type="EMBL" id="AUZZ01008856">
    <property type="protein sequence ID" value="EQD36079.1"/>
    <property type="molecule type" value="Genomic_DNA"/>
</dbReference>
<accession>T1A5D7</accession>
<keyword evidence="1" id="KW-0489">Methyltransferase</keyword>
<comment type="caution">
    <text evidence="1">The sequence shown here is derived from an EMBL/GenBank/DDBJ whole genome shotgun (WGS) entry which is preliminary data.</text>
</comment>
<organism evidence="1">
    <name type="scientific">mine drainage metagenome</name>
    <dbReference type="NCBI Taxonomy" id="410659"/>
    <lineage>
        <taxon>unclassified sequences</taxon>
        <taxon>metagenomes</taxon>
        <taxon>ecological metagenomes</taxon>
    </lineage>
</organism>
<dbReference type="GO" id="GO:0008168">
    <property type="term" value="F:methyltransferase activity"/>
    <property type="evidence" value="ECO:0007669"/>
    <property type="project" value="UniProtKB-KW"/>
</dbReference>
<gene>
    <name evidence="1" type="ORF">B2A_12277</name>
</gene>
<protein>
    <submittedName>
        <fullName evidence="1">SAM-dependent methyltransferase</fullName>
    </submittedName>
</protein>
<keyword evidence="1" id="KW-0808">Transferase</keyword>
<reference evidence="1" key="1">
    <citation type="submission" date="2013-08" db="EMBL/GenBank/DDBJ databases">
        <authorList>
            <person name="Mendez C."/>
            <person name="Richter M."/>
            <person name="Ferrer M."/>
            <person name="Sanchez J."/>
        </authorList>
    </citation>
    <scope>NUCLEOTIDE SEQUENCE</scope>
</reference>
<reference evidence="1" key="2">
    <citation type="journal article" date="2014" name="ISME J.">
        <title>Microbial stratification in low pH oxic and suboxic macroscopic growths along an acid mine drainage.</title>
        <authorList>
            <person name="Mendez-Garcia C."/>
            <person name="Mesa V."/>
            <person name="Sprenger R.R."/>
            <person name="Richter M."/>
            <person name="Diez M.S."/>
            <person name="Solano J."/>
            <person name="Bargiela R."/>
            <person name="Golyshina O.V."/>
            <person name="Manteca A."/>
            <person name="Ramos J.L."/>
            <person name="Gallego J.R."/>
            <person name="Llorente I."/>
            <person name="Martins Dos Santos V.A."/>
            <person name="Jensen O.N."/>
            <person name="Pelaez A.I."/>
            <person name="Sanchez J."/>
            <person name="Ferrer M."/>
        </authorList>
    </citation>
    <scope>NUCLEOTIDE SEQUENCE</scope>
</reference>
<name>T1A5D7_9ZZZZ</name>
<proteinExistence type="predicted"/>
<dbReference type="AlphaFoldDB" id="T1A5D7"/>